<dbReference type="EMBL" id="KZ772704">
    <property type="protein sequence ID" value="PTQ41998.1"/>
    <property type="molecule type" value="Genomic_DNA"/>
</dbReference>
<dbReference type="Gramene" id="Mp5g14680.1">
    <property type="protein sequence ID" value="Mp5g14680.1.cds"/>
    <property type="gene ID" value="Mp5g14680"/>
</dbReference>
<evidence type="ECO:0000313" key="2">
    <source>
        <dbReference type="Proteomes" id="UP000244005"/>
    </source>
</evidence>
<reference evidence="2" key="1">
    <citation type="journal article" date="2017" name="Cell">
        <title>Insights into land plant evolution garnered from the Marchantia polymorpha genome.</title>
        <authorList>
            <person name="Bowman J.L."/>
            <person name="Kohchi T."/>
            <person name="Yamato K.T."/>
            <person name="Jenkins J."/>
            <person name="Shu S."/>
            <person name="Ishizaki K."/>
            <person name="Yamaoka S."/>
            <person name="Nishihama R."/>
            <person name="Nakamura Y."/>
            <person name="Berger F."/>
            <person name="Adam C."/>
            <person name="Aki S.S."/>
            <person name="Althoff F."/>
            <person name="Araki T."/>
            <person name="Arteaga-Vazquez M.A."/>
            <person name="Balasubrmanian S."/>
            <person name="Barry K."/>
            <person name="Bauer D."/>
            <person name="Boehm C.R."/>
            <person name="Briginshaw L."/>
            <person name="Caballero-Perez J."/>
            <person name="Catarino B."/>
            <person name="Chen F."/>
            <person name="Chiyoda S."/>
            <person name="Chovatia M."/>
            <person name="Davies K.M."/>
            <person name="Delmans M."/>
            <person name="Demura T."/>
            <person name="Dierschke T."/>
            <person name="Dolan L."/>
            <person name="Dorantes-Acosta A.E."/>
            <person name="Eklund D.M."/>
            <person name="Florent S.N."/>
            <person name="Flores-Sandoval E."/>
            <person name="Fujiyama A."/>
            <person name="Fukuzawa H."/>
            <person name="Galik B."/>
            <person name="Grimanelli D."/>
            <person name="Grimwood J."/>
            <person name="Grossniklaus U."/>
            <person name="Hamada T."/>
            <person name="Haseloff J."/>
            <person name="Hetherington A.J."/>
            <person name="Higo A."/>
            <person name="Hirakawa Y."/>
            <person name="Hundley H.N."/>
            <person name="Ikeda Y."/>
            <person name="Inoue K."/>
            <person name="Inoue S.I."/>
            <person name="Ishida S."/>
            <person name="Jia Q."/>
            <person name="Kakita M."/>
            <person name="Kanazawa T."/>
            <person name="Kawai Y."/>
            <person name="Kawashima T."/>
            <person name="Kennedy M."/>
            <person name="Kinose K."/>
            <person name="Kinoshita T."/>
            <person name="Kohara Y."/>
            <person name="Koide E."/>
            <person name="Komatsu K."/>
            <person name="Kopischke S."/>
            <person name="Kubo M."/>
            <person name="Kyozuka J."/>
            <person name="Lagercrantz U."/>
            <person name="Lin S.S."/>
            <person name="Lindquist E."/>
            <person name="Lipzen A.M."/>
            <person name="Lu C.W."/>
            <person name="De Luna E."/>
            <person name="Martienssen R.A."/>
            <person name="Minamino N."/>
            <person name="Mizutani M."/>
            <person name="Mizutani M."/>
            <person name="Mochizuki N."/>
            <person name="Monte I."/>
            <person name="Mosher R."/>
            <person name="Nagasaki H."/>
            <person name="Nakagami H."/>
            <person name="Naramoto S."/>
            <person name="Nishitani K."/>
            <person name="Ohtani M."/>
            <person name="Okamoto T."/>
            <person name="Okumura M."/>
            <person name="Phillips J."/>
            <person name="Pollak B."/>
            <person name="Reinders A."/>
            <person name="Rovekamp M."/>
            <person name="Sano R."/>
            <person name="Sawa S."/>
            <person name="Schmid M.W."/>
            <person name="Shirakawa M."/>
            <person name="Solano R."/>
            <person name="Spunde A."/>
            <person name="Suetsugu N."/>
            <person name="Sugano S."/>
            <person name="Sugiyama A."/>
            <person name="Sun R."/>
            <person name="Suzuki Y."/>
            <person name="Takenaka M."/>
            <person name="Takezawa D."/>
            <person name="Tomogane H."/>
            <person name="Tsuzuki M."/>
            <person name="Ueda T."/>
            <person name="Umeda M."/>
            <person name="Ward J.M."/>
            <person name="Watanabe Y."/>
            <person name="Yazaki K."/>
            <person name="Yokoyama R."/>
            <person name="Yoshitake Y."/>
            <person name="Yotsui I."/>
            <person name="Zachgo S."/>
            <person name="Schmutz J."/>
        </authorList>
    </citation>
    <scope>NUCLEOTIDE SEQUENCE [LARGE SCALE GENOMIC DNA]</scope>
    <source>
        <strain evidence="2">Tak-1</strain>
    </source>
</reference>
<name>A0A2R6X7C8_MARPO</name>
<proteinExistence type="predicted"/>
<protein>
    <submittedName>
        <fullName evidence="1">Uncharacterized protein</fullName>
    </submittedName>
</protein>
<accession>A0A2R6X7C8</accession>
<dbReference type="OrthoDB" id="1981192at2759"/>
<evidence type="ECO:0000313" key="1">
    <source>
        <dbReference type="EMBL" id="PTQ41998.1"/>
    </source>
</evidence>
<dbReference type="AlphaFoldDB" id="A0A2R6X7C8"/>
<keyword evidence="2" id="KW-1185">Reference proteome</keyword>
<sequence length="91" mass="10702">MQMAMENLQIAQHRNTLRYAYKRVDSYKPKVRQFEIDDFVYLQRQPNDTSDTSTSRTLLLCKGIDDVDLMLLCNNCNAICFNLHRSSHKLC</sequence>
<gene>
    <name evidence="1" type="ORF">MARPO_0032s0160</name>
</gene>
<dbReference type="Proteomes" id="UP000244005">
    <property type="component" value="Unassembled WGS sequence"/>
</dbReference>
<organism evidence="1 2">
    <name type="scientific">Marchantia polymorpha</name>
    <name type="common">Common liverwort</name>
    <name type="synonym">Marchantia aquatica</name>
    <dbReference type="NCBI Taxonomy" id="3197"/>
    <lineage>
        <taxon>Eukaryota</taxon>
        <taxon>Viridiplantae</taxon>
        <taxon>Streptophyta</taxon>
        <taxon>Embryophyta</taxon>
        <taxon>Marchantiophyta</taxon>
        <taxon>Marchantiopsida</taxon>
        <taxon>Marchantiidae</taxon>
        <taxon>Marchantiales</taxon>
        <taxon>Marchantiaceae</taxon>
        <taxon>Marchantia</taxon>
    </lineage>
</organism>